<evidence type="ECO:0000313" key="2">
    <source>
        <dbReference type="Proteomes" id="UP000288623"/>
    </source>
</evidence>
<keyword evidence="2" id="KW-1185">Reference proteome</keyword>
<name>A0A433RXS5_9BACL</name>
<dbReference type="Proteomes" id="UP000288623">
    <property type="component" value="Unassembled WGS sequence"/>
</dbReference>
<dbReference type="OrthoDB" id="2867625at2"/>
<sequence>MYNSPVLFDASPALTTQLVPNAYFKKAAIITDQAQHSAVSALIEKLYDTPHDVHVFKDAEQARAFIVAQKMGTHFYVVANWDEATTIFTTAVEEGVSEAEIQVQLRDDVKKYIYCMKCFTSSEILKEAVNVQCACGAHLEVGPFYSKVRQGYISYPFIPEA</sequence>
<dbReference type="AlphaFoldDB" id="A0A433RXS5"/>
<comment type="caution">
    <text evidence="1">The sequence shown here is derived from an EMBL/GenBank/DDBJ whole genome shotgun (WGS) entry which is preliminary data.</text>
</comment>
<reference evidence="1 2" key="1">
    <citation type="submission" date="2014-11" db="EMBL/GenBank/DDBJ databases">
        <title>Genome sequence and analysis of novel Kurthia sp.</title>
        <authorList>
            <person name="Lawson J.N."/>
            <person name="Gonzalez J.E."/>
            <person name="Rinauldi L."/>
            <person name="Xuan Z."/>
            <person name="Firman A."/>
            <person name="Shaddox L."/>
            <person name="Trudeau A."/>
            <person name="Shah S."/>
            <person name="Reiman D."/>
        </authorList>
    </citation>
    <scope>NUCLEOTIDE SEQUENCE [LARGE SCALE GENOMIC DNA]</scope>
    <source>
        <strain evidence="1 2">3B1D</strain>
    </source>
</reference>
<organism evidence="1 2">
    <name type="scientific">Candidatus Kurthia intestinigallinarum</name>
    <dbReference type="NCBI Taxonomy" id="1562256"/>
    <lineage>
        <taxon>Bacteria</taxon>
        <taxon>Bacillati</taxon>
        <taxon>Bacillota</taxon>
        <taxon>Bacilli</taxon>
        <taxon>Bacillales</taxon>
        <taxon>Caryophanaceae</taxon>
        <taxon>Kurthia</taxon>
    </lineage>
</organism>
<dbReference type="RefSeq" id="WP_126989414.1">
    <property type="nucleotide sequence ID" value="NZ_JTFC01000008.1"/>
</dbReference>
<proteinExistence type="predicted"/>
<evidence type="ECO:0000313" key="1">
    <source>
        <dbReference type="EMBL" id="RUS58077.1"/>
    </source>
</evidence>
<dbReference type="EMBL" id="JTFC01000008">
    <property type="protein sequence ID" value="RUS58077.1"/>
    <property type="molecule type" value="Genomic_DNA"/>
</dbReference>
<accession>A0A433RXS5</accession>
<gene>
    <name evidence="1" type="ORF">QI30_02710</name>
</gene>
<protein>
    <submittedName>
        <fullName evidence="1">Uncharacterized protein</fullName>
    </submittedName>
</protein>